<feature type="compositionally biased region" description="Polar residues" evidence="9">
    <location>
        <begin position="366"/>
        <end position="379"/>
    </location>
</feature>
<dbReference type="Gene3D" id="2.30.30.40">
    <property type="entry name" value="SH3 Domains"/>
    <property type="match status" value="1"/>
</dbReference>
<feature type="coiled-coil region" evidence="8">
    <location>
        <begin position="167"/>
        <end position="201"/>
    </location>
</feature>
<dbReference type="SMART" id="SM00326">
    <property type="entry name" value="SH3"/>
    <property type="match status" value="1"/>
</dbReference>
<feature type="region of interest" description="Disordered" evidence="9">
    <location>
        <begin position="510"/>
        <end position="549"/>
    </location>
</feature>
<organism evidence="12 13">
    <name type="scientific">Circinella minor</name>
    <dbReference type="NCBI Taxonomy" id="1195481"/>
    <lineage>
        <taxon>Eukaryota</taxon>
        <taxon>Fungi</taxon>
        <taxon>Fungi incertae sedis</taxon>
        <taxon>Mucoromycota</taxon>
        <taxon>Mucoromycotina</taxon>
        <taxon>Mucoromycetes</taxon>
        <taxon>Mucorales</taxon>
        <taxon>Lichtheimiaceae</taxon>
        <taxon>Circinella</taxon>
    </lineage>
</organism>
<evidence type="ECO:0008006" key="14">
    <source>
        <dbReference type="Google" id="ProtNLM"/>
    </source>
</evidence>
<dbReference type="Gene3D" id="1.20.1270.60">
    <property type="entry name" value="Arfaptin homology (AH) domain/BAR domain"/>
    <property type="match status" value="1"/>
</dbReference>
<accession>A0A8H7S197</accession>
<dbReference type="Proteomes" id="UP000646827">
    <property type="component" value="Unassembled WGS sequence"/>
</dbReference>
<feature type="compositionally biased region" description="Basic residues" evidence="9">
    <location>
        <begin position="414"/>
        <end position="426"/>
    </location>
</feature>
<sequence>MTVTLPRLFANNFWGKEDAGYDVLMHKMNMAKKTCDDLRSLYNAKASLHEDLGKKLTKQTKMELGREETGTIKMLLLSAQKEMEATAQANIELAQKIRSELELSMDNFILEQKDRRKLVQTNVDKAHRNKQLHTAHVTKAKEKYEAECAKSVSLENQLSQTTGFREMERIRQKFERSQNEIKTLEKEYKNACNKLANATTVWNNEWKVACSRFQDMEEKRIEFLHHSLCIYVNILSSASNQDQESYERFWKALDQCNANADIEQFINEKGTGPMIPEPPVYVDYNDDPAKTLPRYQVAQFTENDIAYSLSTPLTTTTTTTTTGTTTAGISSSNITHTNTTTNSVANMIKSTAKRSTSFCEPKRRTSTCLTKKSPSIRNHQQQEKREEQMVARLDHQRINLYASNNNNNNVNLHGKPKKPAPAKTSHHTGTDTQQDTDEAIDPRAEVVVAIGNNMFPVDHRHQTTSTKENKSSVVRSRSKRRSTTNSSFHDQADMEEAFSDSIKGLLKELGVHQQQPSSTTLAGDKVQRRKSVNQQQQQQRYSMNTEHHMNGGYVNTTTNTNPTPMVVNNNPRMITPTGIPSTTINGHSMIWARALYDYYSERPEDLSFKRGQWLVIIQNNDPHWWLAHKWDDTTGRLSETCGYVASNFVQIC</sequence>
<gene>
    <name evidence="12" type="ORF">INT45_004008</name>
</gene>
<keyword evidence="13" id="KW-1185">Reference proteome</keyword>
<dbReference type="GO" id="GO:0009898">
    <property type="term" value="C:cytoplasmic side of plasma membrane"/>
    <property type="evidence" value="ECO:0007669"/>
    <property type="project" value="TreeGrafter"/>
</dbReference>
<proteinExistence type="predicted"/>
<evidence type="ECO:0000256" key="9">
    <source>
        <dbReference type="SAM" id="MobiDB-lite"/>
    </source>
</evidence>
<keyword evidence="5" id="KW-0206">Cytoskeleton</keyword>
<feature type="region of interest" description="Disordered" evidence="9">
    <location>
        <begin position="402"/>
        <end position="439"/>
    </location>
</feature>
<feature type="region of interest" description="Disordered" evidence="9">
    <location>
        <begin position="455"/>
        <end position="494"/>
    </location>
</feature>
<keyword evidence="2 6" id="KW-0728">SH3 domain</keyword>
<dbReference type="InterPro" id="IPR001060">
    <property type="entry name" value="FCH_dom"/>
</dbReference>
<dbReference type="InterPro" id="IPR036028">
    <property type="entry name" value="SH3-like_dom_sf"/>
</dbReference>
<dbReference type="OrthoDB" id="27823at2759"/>
<feature type="domain" description="F-BAR" evidence="11">
    <location>
        <begin position="7"/>
        <end position="261"/>
    </location>
</feature>
<evidence type="ECO:0000313" key="13">
    <source>
        <dbReference type="Proteomes" id="UP000646827"/>
    </source>
</evidence>
<dbReference type="AlphaFoldDB" id="A0A8H7S197"/>
<dbReference type="EMBL" id="JAEPRB010000144">
    <property type="protein sequence ID" value="KAG2220323.1"/>
    <property type="molecule type" value="Genomic_DNA"/>
</dbReference>
<keyword evidence="7 8" id="KW-0175">Coiled coil</keyword>
<dbReference type="Pfam" id="PF00018">
    <property type="entry name" value="SH3_1"/>
    <property type="match status" value="1"/>
</dbReference>
<evidence type="ECO:0000256" key="8">
    <source>
        <dbReference type="SAM" id="Coils"/>
    </source>
</evidence>
<dbReference type="PANTHER" id="PTHR23065:SF7">
    <property type="entry name" value="NOSTRIN, ISOFORM H"/>
    <property type="match status" value="1"/>
</dbReference>
<dbReference type="GO" id="GO:0030036">
    <property type="term" value="P:actin cytoskeleton organization"/>
    <property type="evidence" value="ECO:0007669"/>
    <property type="project" value="UniProtKB-ARBA"/>
</dbReference>
<feature type="region of interest" description="Disordered" evidence="9">
    <location>
        <begin position="353"/>
        <end position="388"/>
    </location>
</feature>
<evidence type="ECO:0000259" key="10">
    <source>
        <dbReference type="PROSITE" id="PS50002"/>
    </source>
</evidence>
<dbReference type="InterPro" id="IPR027267">
    <property type="entry name" value="AH/BAR_dom_sf"/>
</dbReference>
<comment type="subcellular location">
    <subcellularLocation>
        <location evidence="1">Cytoplasm</location>
        <location evidence="1">Cytoskeleton</location>
    </subcellularLocation>
</comment>
<evidence type="ECO:0000256" key="4">
    <source>
        <dbReference type="ARBA" id="ARBA00022553"/>
    </source>
</evidence>
<protein>
    <recommendedName>
        <fullName evidence="14">SH3 domain-containing protein</fullName>
    </recommendedName>
</protein>
<feature type="compositionally biased region" description="Polar residues" evidence="9">
    <location>
        <begin position="512"/>
        <end position="521"/>
    </location>
</feature>
<dbReference type="GO" id="GO:0005543">
    <property type="term" value="F:phospholipid binding"/>
    <property type="evidence" value="ECO:0007669"/>
    <property type="project" value="TreeGrafter"/>
</dbReference>
<feature type="domain" description="SH3" evidence="10">
    <location>
        <begin position="587"/>
        <end position="652"/>
    </location>
</feature>
<dbReference type="SMART" id="SM00055">
    <property type="entry name" value="FCH"/>
    <property type="match status" value="1"/>
</dbReference>
<reference evidence="12 13" key="1">
    <citation type="submission" date="2020-12" db="EMBL/GenBank/DDBJ databases">
        <title>Metabolic potential, ecology and presence of endohyphal bacteria is reflected in genomic diversity of Mucoromycotina.</title>
        <authorList>
            <person name="Muszewska A."/>
            <person name="Okrasinska A."/>
            <person name="Steczkiewicz K."/>
            <person name="Drgas O."/>
            <person name="Orlowska M."/>
            <person name="Perlinska-Lenart U."/>
            <person name="Aleksandrzak-Piekarczyk T."/>
            <person name="Szatraj K."/>
            <person name="Zielenkiewicz U."/>
            <person name="Pilsyk S."/>
            <person name="Malc E."/>
            <person name="Mieczkowski P."/>
            <person name="Kruszewska J.S."/>
            <person name="Biernat P."/>
            <person name="Pawlowska J."/>
        </authorList>
    </citation>
    <scope>NUCLEOTIDE SEQUENCE [LARGE SCALE GENOMIC DNA]</scope>
    <source>
        <strain evidence="12 13">CBS 142.35</strain>
    </source>
</reference>
<dbReference type="PROSITE" id="PS50002">
    <property type="entry name" value="SH3"/>
    <property type="match status" value="1"/>
</dbReference>
<evidence type="ECO:0000256" key="1">
    <source>
        <dbReference type="ARBA" id="ARBA00004245"/>
    </source>
</evidence>
<dbReference type="SUPFAM" id="SSF103657">
    <property type="entry name" value="BAR/IMD domain-like"/>
    <property type="match status" value="1"/>
</dbReference>
<dbReference type="InterPro" id="IPR001452">
    <property type="entry name" value="SH3_domain"/>
</dbReference>
<evidence type="ECO:0000256" key="6">
    <source>
        <dbReference type="PROSITE-ProRule" id="PRU00192"/>
    </source>
</evidence>
<dbReference type="Pfam" id="PF00611">
    <property type="entry name" value="FCH"/>
    <property type="match status" value="1"/>
</dbReference>
<evidence type="ECO:0000256" key="3">
    <source>
        <dbReference type="ARBA" id="ARBA00022490"/>
    </source>
</evidence>
<evidence type="ECO:0000313" key="12">
    <source>
        <dbReference type="EMBL" id="KAG2220323.1"/>
    </source>
</evidence>
<dbReference type="SUPFAM" id="SSF50044">
    <property type="entry name" value="SH3-domain"/>
    <property type="match status" value="1"/>
</dbReference>
<comment type="caution">
    <text evidence="12">The sequence shown here is derived from an EMBL/GenBank/DDBJ whole genome shotgun (WGS) entry which is preliminary data.</text>
</comment>
<name>A0A8H7S197_9FUNG</name>
<dbReference type="PROSITE" id="PS51741">
    <property type="entry name" value="F_BAR"/>
    <property type="match status" value="1"/>
</dbReference>
<dbReference type="InterPro" id="IPR031160">
    <property type="entry name" value="F_BAR_dom"/>
</dbReference>
<keyword evidence="4" id="KW-0597">Phosphoprotein</keyword>
<dbReference type="PANTHER" id="PTHR23065">
    <property type="entry name" value="PROLINE-SERINE-THREONINE PHOSPHATASE INTERACTING PROTEIN 1"/>
    <property type="match status" value="1"/>
</dbReference>
<dbReference type="GO" id="GO:0120104">
    <property type="term" value="C:mitotic actomyosin contractile ring, proximal layer"/>
    <property type="evidence" value="ECO:0007669"/>
    <property type="project" value="TreeGrafter"/>
</dbReference>
<evidence type="ECO:0000256" key="2">
    <source>
        <dbReference type="ARBA" id="ARBA00022443"/>
    </source>
</evidence>
<evidence type="ECO:0000256" key="5">
    <source>
        <dbReference type="ARBA" id="ARBA00023212"/>
    </source>
</evidence>
<evidence type="ECO:0000256" key="7">
    <source>
        <dbReference type="PROSITE-ProRule" id="PRU01077"/>
    </source>
</evidence>
<keyword evidence="3" id="KW-0963">Cytoplasm</keyword>
<evidence type="ECO:0000259" key="11">
    <source>
        <dbReference type="PROSITE" id="PS51741"/>
    </source>
</evidence>